<dbReference type="EMBL" id="KV425926">
    <property type="protein sequence ID" value="KZV97763.1"/>
    <property type="molecule type" value="Genomic_DNA"/>
</dbReference>
<name>A0A165LEK5_EXIGL</name>
<sequence>MSKPASSSPMVQPSLNLDARAALVPSLLHELRQTWLELSCALSARRSLSPTSNNTNQFVAALQNCVTVGAGTTQTERASHCLVLQLKYLTLVREYLAVNGWGTHRLYRQHQLVGEVACRDCEWETGTSADRATVNVVVVGAPELLVSALELLVSIARHELGSKLFESCFEAGFERILG</sequence>
<proteinExistence type="predicted"/>
<dbReference type="AlphaFoldDB" id="A0A165LEK5"/>
<accession>A0A165LEK5</accession>
<evidence type="ECO:0000313" key="2">
    <source>
        <dbReference type="Proteomes" id="UP000077266"/>
    </source>
</evidence>
<reference evidence="1 2" key="1">
    <citation type="journal article" date="2016" name="Mol. Biol. Evol.">
        <title>Comparative Genomics of Early-Diverging Mushroom-Forming Fungi Provides Insights into the Origins of Lignocellulose Decay Capabilities.</title>
        <authorList>
            <person name="Nagy L.G."/>
            <person name="Riley R."/>
            <person name="Tritt A."/>
            <person name="Adam C."/>
            <person name="Daum C."/>
            <person name="Floudas D."/>
            <person name="Sun H."/>
            <person name="Yadav J.S."/>
            <person name="Pangilinan J."/>
            <person name="Larsson K.H."/>
            <person name="Matsuura K."/>
            <person name="Barry K."/>
            <person name="Labutti K."/>
            <person name="Kuo R."/>
            <person name="Ohm R.A."/>
            <person name="Bhattacharya S.S."/>
            <person name="Shirouzu T."/>
            <person name="Yoshinaga Y."/>
            <person name="Martin F.M."/>
            <person name="Grigoriev I.V."/>
            <person name="Hibbett D.S."/>
        </authorList>
    </citation>
    <scope>NUCLEOTIDE SEQUENCE [LARGE SCALE GENOMIC DNA]</scope>
    <source>
        <strain evidence="1 2">HHB12029</strain>
    </source>
</reference>
<gene>
    <name evidence="1" type="ORF">EXIGLDRAFT_348584</name>
</gene>
<protein>
    <submittedName>
        <fullName evidence="1">Uncharacterized protein</fullName>
    </submittedName>
</protein>
<keyword evidence="2" id="KW-1185">Reference proteome</keyword>
<dbReference type="Proteomes" id="UP000077266">
    <property type="component" value="Unassembled WGS sequence"/>
</dbReference>
<organism evidence="1 2">
    <name type="scientific">Exidia glandulosa HHB12029</name>
    <dbReference type="NCBI Taxonomy" id="1314781"/>
    <lineage>
        <taxon>Eukaryota</taxon>
        <taxon>Fungi</taxon>
        <taxon>Dikarya</taxon>
        <taxon>Basidiomycota</taxon>
        <taxon>Agaricomycotina</taxon>
        <taxon>Agaricomycetes</taxon>
        <taxon>Auriculariales</taxon>
        <taxon>Exidiaceae</taxon>
        <taxon>Exidia</taxon>
    </lineage>
</organism>
<dbReference type="InParanoid" id="A0A165LEK5"/>
<evidence type="ECO:0000313" key="1">
    <source>
        <dbReference type="EMBL" id="KZV97763.1"/>
    </source>
</evidence>